<gene>
    <name evidence="2" type="ORF">M5K25_011006</name>
</gene>
<feature type="compositionally biased region" description="Basic and acidic residues" evidence="1">
    <location>
        <begin position="102"/>
        <end position="133"/>
    </location>
</feature>
<protein>
    <submittedName>
        <fullName evidence="2">Uncharacterized protein</fullName>
    </submittedName>
</protein>
<name>A0ABD0V1N3_DENTH</name>
<keyword evidence="3" id="KW-1185">Reference proteome</keyword>
<accession>A0ABD0V1N3</accession>
<evidence type="ECO:0000313" key="3">
    <source>
        <dbReference type="Proteomes" id="UP001552299"/>
    </source>
</evidence>
<dbReference type="Proteomes" id="UP001552299">
    <property type="component" value="Unassembled WGS sequence"/>
</dbReference>
<dbReference type="AlphaFoldDB" id="A0ABD0V1N3"/>
<feature type="region of interest" description="Disordered" evidence="1">
    <location>
        <begin position="59"/>
        <end position="133"/>
    </location>
</feature>
<proteinExistence type="predicted"/>
<evidence type="ECO:0000256" key="1">
    <source>
        <dbReference type="SAM" id="MobiDB-lite"/>
    </source>
</evidence>
<dbReference type="EMBL" id="JANQDX010000009">
    <property type="protein sequence ID" value="KAL0918955.1"/>
    <property type="molecule type" value="Genomic_DNA"/>
</dbReference>
<evidence type="ECO:0000313" key="2">
    <source>
        <dbReference type="EMBL" id="KAL0918955.1"/>
    </source>
</evidence>
<sequence>MRRLMAGRKVEVLEGEIGQMKSEISYLQTQVSNLKKDMPFIHDKIDSNFSIPEEMLKKVVKGQTKISPSERREGADSQGSGEDPKPIRRREKSRCGYFGPIPKEKSGSGYGKRQEEVEQERTVGGRSEAPGERNWRQQLRRIVQDDLHLFDNQGANTGYSSRDFEGGSPGDNLKKLTETELQDKRAKGTKHIRRSTDVRTELFRFSPFVMTRKLRSVTSFHLEDKVGLWEGGIVRPIIRPARF</sequence>
<organism evidence="2 3">
    <name type="scientific">Dendrobium thyrsiflorum</name>
    <name type="common">Pinecone-like raceme dendrobium</name>
    <name type="synonym">Orchid</name>
    <dbReference type="NCBI Taxonomy" id="117978"/>
    <lineage>
        <taxon>Eukaryota</taxon>
        <taxon>Viridiplantae</taxon>
        <taxon>Streptophyta</taxon>
        <taxon>Embryophyta</taxon>
        <taxon>Tracheophyta</taxon>
        <taxon>Spermatophyta</taxon>
        <taxon>Magnoliopsida</taxon>
        <taxon>Liliopsida</taxon>
        <taxon>Asparagales</taxon>
        <taxon>Orchidaceae</taxon>
        <taxon>Epidendroideae</taxon>
        <taxon>Malaxideae</taxon>
        <taxon>Dendrobiinae</taxon>
        <taxon>Dendrobium</taxon>
    </lineage>
</organism>
<comment type="caution">
    <text evidence="2">The sequence shown here is derived from an EMBL/GenBank/DDBJ whole genome shotgun (WGS) entry which is preliminary data.</text>
</comment>
<reference evidence="2 3" key="1">
    <citation type="journal article" date="2024" name="Plant Biotechnol. J.">
        <title>Dendrobium thyrsiflorum genome and its molecular insights into genes involved in important horticultural traits.</title>
        <authorList>
            <person name="Chen B."/>
            <person name="Wang J.Y."/>
            <person name="Zheng P.J."/>
            <person name="Li K.L."/>
            <person name="Liang Y.M."/>
            <person name="Chen X.F."/>
            <person name="Zhang C."/>
            <person name="Zhao X."/>
            <person name="He X."/>
            <person name="Zhang G.Q."/>
            <person name="Liu Z.J."/>
            <person name="Xu Q."/>
        </authorList>
    </citation>
    <scope>NUCLEOTIDE SEQUENCE [LARGE SCALE GENOMIC DNA]</scope>
    <source>
        <strain evidence="2">GZMU011</strain>
    </source>
</reference>